<protein>
    <submittedName>
        <fullName evidence="12">DgyrCDS1693</fullName>
    </submittedName>
</protein>
<proteinExistence type="inferred from homology"/>
<feature type="compositionally biased region" description="Basic and acidic residues" evidence="10">
    <location>
        <begin position="10"/>
        <end position="23"/>
    </location>
</feature>
<evidence type="ECO:0000256" key="7">
    <source>
        <dbReference type="ARBA" id="ARBA00023015"/>
    </source>
</evidence>
<evidence type="ECO:0000259" key="11">
    <source>
        <dbReference type="PROSITE" id="PS51076"/>
    </source>
</evidence>
<dbReference type="InterPro" id="IPR017855">
    <property type="entry name" value="SMAD-like_dom_sf"/>
</dbReference>
<dbReference type="GO" id="GO:0030154">
    <property type="term" value="P:cell differentiation"/>
    <property type="evidence" value="ECO:0007669"/>
    <property type="project" value="TreeGrafter"/>
</dbReference>
<keyword evidence="7" id="KW-0805">Transcription regulation</keyword>
<dbReference type="GO" id="GO:0005737">
    <property type="term" value="C:cytoplasm"/>
    <property type="evidence" value="ECO:0007669"/>
    <property type="project" value="UniProtKB-SubCell"/>
</dbReference>
<evidence type="ECO:0000313" key="12">
    <source>
        <dbReference type="EMBL" id="CAD5112472.1"/>
    </source>
</evidence>
<evidence type="ECO:0000256" key="1">
    <source>
        <dbReference type="ARBA" id="ARBA00004123"/>
    </source>
</evidence>
<dbReference type="InterPro" id="IPR001132">
    <property type="entry name" value="SMAD_dom_Dwarfin-type"/>
</dbReference>
<feature type="domain" description="MH2" evidence="11">
    <location>
        <begin position="100"/>
        <end position="293"/>
    </location>
</feature>
<feature type="region of interest" description="Disordered" evidence="10">
    <location>
        <begin position="1"/>
        <end position="86"/>
    </location>
</feature>
<dbReference type="Gene3D" id="2.60.200.10">
    <property type="match status" value="1"/>
</dbReference>
<dbReference type="Pfam" id="PF03166">
    <property type="entry name" value="MH2"/>
    <property type="match status" value="1"/>
</dbReference>
<evidence type="ECO:0000256" key="8">
    <source>
        <dbReference type="ARBA" id="ARBA00023163"/>
    </source>
</evidence>
<accession>A0A7I8VD91</accession>
<sequence>MRMKKFGFSIKKEKNPTQNHELKSQLPVLPSVMVPTPTLGNSVSTSLRSPPPGYVSEDGESENISQANGEEDEDKMDMSPPSPNPTLDLQPVAYQEPEHWCTVSYYELGSRVGEPFHASQSKLSIDGFTDPSNSGRFCLGLLSNVNRSQQVENTRRHIGRGVCLQYTNGEVIADCLSDQAIFVQSPNCNRRYGWHPATVCKIPPGCNLNIFNNAEFAALLETSVQSGFEAVYQLTRMCTIRLSFVKGWGAEYRRQTVMSTPCWVEIHLNGPLQWLDRVLIQMGSPHLPCSSMS</sequence>
<dbReference type="PANTHER" id="PTHR13703">
    <property type="entry name" value="SMAD"/>
    <property type="match status" value="1"/>
</dbReference>
<keyword evidence="5" id="KW-0479">Metal-binding</keyword>
<evidence type="ECO:0000256" key="5">
    <source>
        <dbReference type="ARBA" id="ARBA00022723"/>
    </source>
</evidence>
<comment type="caution">
    <text evidence="12">The sequence shown here is derived from an EMBL/GenBank/DDBJ whole genome shotgun (WGS) entry which is preliminary data.</text>
</comment>
<dbReference type="SMART" id="SM00524">
    <property type="entry name" value="DWB"/>
    <property type="match status" value="1"/>
</dbReference>
<dbReference type="AlphaFoldDB" id="A0A7I8VD91"/>
<evidence type="ECO:0000256" key="6">
    <source>
        <dbReference type="ARBA" id="ARBA00022833"/>
    </source>
</evidence>
<name>A0A7I8VD91_9ANNE</name>
<evidence type="ECO:0000256" key="2">
    <source>
        <dbReference type="ARBA" id="ARBA00004496"/>
    </source>
</evidence>
<dbReference type="PROSITE" id="PS51076">
    <property type="entry name" value="MH2"/>
    <property type="match status" value="1"/>
</dbReference>
<evidence type="ECO:0000256" key="9">
    <source>
        <dbReference type="ARBA" id="ARBA00023242"/>
    </source>
</evidence>
<evidence type="ECO:0000256" key="3">
    <source>
        <dbReference type="ARBA" id="ARBA00005545"/>
    </source>
</evidence>
<evidence type="ECO:0000256" key="10">
    <source>
        <dbReference type="SAM" id="MobiDB-lite"/>
    </source>
</evidence>
<dbReference type="GO" id="GO:0045944">
    <property type="term" value="P:positive regulation of transcription by RNA polymerase II"/>
    <property type="evidence" value="ECO:0007669"/>
    <property type="project" value="TreeGrafter"/>
</dbReference>
<dbReference type="GO" id="GO:0070411">
    <property type="term" value="F:I-SMAD binding"/>
    <property type="evidence" value="ECO:0007669"/>
    <property type="project" value="TreeGrafter"/>
</dbReference>
<dbReference type="InterPro" id="IPR013790">
    <property type="entry name" value="Dwarfin"/>
</dbReference>
<dbReference type="GO" id="GO:0000981">
    <property type="term" value="F:DNA-binding transcription factor activity, RNA polymerase II-specific"/>
    <property type="evidence" value="ECO:0007669"/>
    <property type="project" value="TreeGrafter"/>
</dbReference>
<evidence type="ECO:0000313" key="13">
    <source>
        <dbReference type="Proteomes" id="UP000549394"/>
    </source>
</evidence>
<keyword evidence="8" id="KW-0804">Transcription</keyword>
<organism evidence="12 13">
    <name type="scientific">Dimorphilus gyrociliatus</name>
    <dbReference type="NCBI Taxonomy" id="2664684"/>
    <lineage>
        <taxon>Eukaryota</taxon>
        <taxon>Metazoa</taxon>
        <taxon>Spiralia</taxon>
        <taxon>Lophotrochozoa</taxon>
        <taxon>Annelida</taxon>
        <taxon>Polychaeta</taxon>
        <taxon>Polychaeta incertae sedis</taxon>
        <taxon>Dinophilidae</taxon>
        <taxon>Dimorphilus</taxon>
    </lineage>
</organism>
<dbReference type="EMBL" id="CAJFCJ010000002">
    <property type="protein sequence ID" value="CAD5112472.1"/>
    <property type="molecule type" value="Genomic_DNA"/>
</dbReference>
<dbReference type="GO" id="GO:0046872">
    <property type="term" value="F:metal ion binding"/>
    <property type="evidence" value="ECO:0007669"/>
    <property type="project" value="UniProtKB-KW"/>
</dbReference>
<dbReference type="GO" id="GO:0000978">
    <property type="term" value="F:RNA polymerase II cis-regulatory region sequence-specific DNA binding"/>
    <property type="evidence" value="ECO:0007669"/>
    <property type="project" value="TreeGrafter"/>
</dbReference>
<dbReference type="PANTHER" id="PTHR13703:SF25">
    <property type="entry name" value="MOTHERS AGAINST DECAPENTAPLEGIC HOMOLOG"/>
    <property type="match status" value="1"/>
</dbReference>
<dbReference type="GO" id="GO:0071144">
    <property type="term" value="C:heteromeric SMAD protein complex"/>
    <property type="evidence" value="ECO:0007669"/>
    <property type="project" value="TreeGrafter"/>
</dbReference>
<dbReference type="InterPro" id="IPR008984">
    <property type="entry name" value="SMAD_FHA_dom_sf"/>
</dbReference>
<keyword evidence="4" id="KW-0963">Cytoplasm</keyword>
<feature type="compositionally biased region" description="Polar residues" evidence="10">
    <location>
        <begin position="38"/>
        <end position="48"/>
    </location>
</feature>
<keyword evidence="6" id="KW-0862">Zinc</keyword>
<gene>
    <name evidence="12" type="ORF">DGYR_LOCUS1604</name>
</gene>
<comment type="similarity">
    <text evidence="3">Belongs to the dwarfin/SMAD family.</text>
</comment>
<keyword evidence="9" id="KW-0539">Nucleus</keyword>
<evidence type="ECO:0000256" key="4">
    <source>
        <dbReference type="ARBA" id="ARBA00022490"/>
    </source>
</evidence>
<dbReference type="FunFam" id="2.60.200.10:FF:000001">
    <property type="entry name" value="Mothers against decapentaplegic homolog"/>
    <property type="match status" value="1"/>
</dbReference>
<dbReference type="SUPFAM" id="SSF49879">
    <property type="entry name" value="SMAD/FHA domain"/>
    <property type="match status" value="1"/>
</dbReference>
<dbReference type="OrthoDB" id="5794312at2759"/>
<dbReference type="GO" id="GO:0060395">
    <property type="term" value="P:SMAD protein signal transduction"/>
    <property type="evidence" value="ECO:0007669"/>
    <property type="project" value="TreeGrafter"/>
</dbReference>
<comment type="subcellular location">
    <subcellularLocation>
        <location evidence="2">Cytoplasm</location>
    </subcellularLocation>
    <subcellularLocation>
        <location evidence="1">Nucleus</location>
    </subcellularLocation>
</comment>
<dbReference type="GO" id="GO:0009653">
    <property type="term" value="P:anatomical structure morphogenesis"/>
    <property type="evidence" value="ECO:0007669"/>
    <property type="project" value="TreeGrafter"/>
</dbReference>
<dbReference type="GO" id="GO:0032924">
    <property type="term" value="P:activin receptor signaling pathway"/>
    <property type="evidence" value="ECO:0007669"/>
    <property type="project" value="TreeGrafter"/>
</dbReference>
<keyword evidence="13" id="KW-1185">Reference proteome</keyword>
<reference evidence="12 13" key="1">
    <citation type="submission" date="2020-08" db="EMBL/GenBank/DDBJ databases">
        <authorList>
            <person name="Hejnol A."/>
        </authorList>
    </citation>
    <scope>NUCLEOTIDE SEQUENCE [LARGE SCALE GENOMIC DNA]</scope>
</reference>
<dbReference type="Proteomes" id="UP000549394">
    <property type="component" value="Unassembled WGS sequence"/>
</dbReference>